<dbReference type="EMBL" id="LNYX01000014">
    <property type="protein sequence ID" value="KTD64106.1"/>
    <property type="molecule type" value="Genomic_DNA"/>
</dbReference>
<accession>A0A0W0Z4N1</accession>
<dbReference type="PATRIC" id="fig|452.5.peg.1786"/>
<dbReference type="AlphaFoldDB" id="A0A0W0Z4N1"/>
<comment type="caution">
    <text evidence="2">The sequence shown here is derived from an EMBL/GenBank/DDBJ whole genome shotgun (WGS) entry which is preliminary data.</text>
</comment>
<sequence length="273" mass="30876">MRQYGCAVIGLLLFFNPTVHAHQNDCDISYEAYPLVQKQIHDVDEELLHSLKKRPGMKIKKVIWVGKEGIYRLVCPRRVSAVPLKPYKGAIDYSKINGWIRGKGTPSEPGSYIFQTEKTEIPVKVYSLTAKTLKKFNLKIAKKGNPIKIGMESVQAQYLYGPEYFKQWVMRSGETGGSRIERHPSPHLITLAQPPTDNKPSYLLVGKVDSNNNLELGFIEMVVGVPVIIPANTVHTNDYFRGLEESIYPRAWGVDEVIMVNKKGKRVILKPVK</sequence>
<proteinExistence type="predicted"/>
<organism evidence="2 3">
    <name type="scientific">Legionella spiritensis</name>
    <dbReference type="NCBI Taxonomy" id="452"/>
    <lineage>
        <taxon>Bacteria</taxon>
        <taxon>Pseudomonadati</taxon>
        <taxon>Pseudomonadota</taxon>
        <taxon>Gammaproteobacteria</taxon>
        <taxon>Legionellales</taxon>
        <taxon>Legionellaceae</taxon>
        <taxon>Legionella</taxon>
    </lineage>
</organism>
<name>A0A0W0Z4N1_LEGSP</name>
<feature type="chain" id="PRO_5006918250" evidence="1">
    <location>
        <begin position="22"/>
        <end position="273"/>
    </location>
</feature>
<evidence type="ECO:0000313" key="3">
    <source>
        <dbReference type="Proteomes" id="UP000054877"/>
    </source>
</evidence>
<gene>
    <name evidence="2" type="ORF">Lspi_1625</name>
</gene>
<evidence type="ECO:0000313" key="2">
    <source>
        <dbReference type="EMBL" id="KTD64106.1"/>
    </source>
</evidence>
<dbReference type="Proteomes" id="UP000054877">
    <property type="component" value="Unassembled WGS sequence"/>
</dbReference>
<reference evidence="2 3" key="1">
    <citation type="submission" date="2015-11" db="EMBL/GenBank/DDBJ databases">
        <title>Genomic analysis of 38 Legionella species identifies large and diverse effector repertoires.</title>
        <authorList>
            <person name="Burstein D."/>
            <person name="Amaro F."/>
            <person name="Zusman T."/>
            <person name="Lifshitz Z."/>
            <person name="Cohen O."/>
            <person name="Gilbert J.A."/>
            <person name="Pupko T."/>
            <person name="Shuman H.A."/>
            <person name="Segal G."/>
        </authorList>
    </citation>
    <scope>NUCLEOTIDE SEQUENCE [LARGE SCALE GENOMIC DNA]</scope>
    <source>
        <strain evidence="2 3">Mt.St.Helens-9</strain>
    </source>
</reference>
<feature type="signal peptide" evidence="1">
    <location>
        <begin position="1"/>
        <end position="21"/>
    </location>
</feature>
<keyword evidence="3" id="KW-1185">Reference proteome</keyword>
<dbReference type="RefSeq" id="WP_133141139.1">
    <property type="nucleotide sequence ID" value="NZ_CAAAII010000001.1"/>
</dbReference>
<evidence type="ECO:0000256" key="1">
    <source>
        <dbReference type="SAM" id="SignalP"/>
    </source>
</evidence>
<keyword evidence="1" id="KW-0732">Signal</keyword>
<dbReference type="STRING" id="452.Lspi_1625"/>
<protein>
    <submittedName>
        <fullName evidence="2">Uncharacterized protein</fullName>
    </submittedName>
</protein>